<protein>
    <submittedName>
        <fullName evidence="7">TetR family transcriptional regulator</fullName>
    </submittedName>
</protein>
<dbReference type="EMBL" id="MIJD01000146">
    <property type="protein sequence ID" value="OPE53573.1"/>
    <property type="molecule type" value="Genomic_DNA"/>
</dbReference>
<dbReference type="SUPFAM" id="SSF48498">
    <property type="entry name" value="Tetracyclin repressor-like, C-terminal domain"/>
    <property type="match status" value="1"/>
</dbReference>
<organism evidence="7 8">
    <name type="scientific">Mycolicibacterium diernhoferi</name>
    <dbReference type="NCBI Taxonomy" id="1801"/>
    <lineage>
        <taxon>Bacteria</taxon>
        <taxon>Bacillati</taxon>
        <taxon>Actinomycetota</taxon>
        <taxon>Actinomycetes</taxon>
        <taxon>Mycobacteriales</taxon>
        <taxon>Mycobacteriaceae</taxon>
        <taxon>Mycolicibacterium</taxon>
    </lineage>
</organism>
<keyword evidence="2 4" id="KW-0238">DNA-binding</keyword>
<name>A0A1Q4HI53_9MYCO</name>
<dbReference type="InterPro" id="IPR036271">
    <property type="entry name" value="Tet_transcr_reg_TetR-rel_C_sf"/>
</dbReference>
<dbReference type="PANTHER" id="PTHR30055">
    <property type="entry name" value="HTH-TYPE TRANSCRIPTIONAL REGULATOR RUTR"/>
    <property type="match status" value="1"/>
</dbReference>
<evidence type="ECO:0000256" key="5">
    <source>
        <dbReference type="SAM" id="MobiDB-lite"/>
    </source>
</evidence>
<accession>A0A1Q4HI53</accession>
<dbReference type="GO" id="GO:0000976">
    <property type="term" value="F:transcription cis-regulatory region binding"/>
    <property type="evidence" value="ECO:0007669"/>
    <property type="project" value="TreeGrafter"/>
</dbReference>
<dbReference type="AlphaFoldDB" id="A0A1Q4HI53"/>
<gene>
    <name evidence="7" type="ORF">BV510_14825</name>
</gene>
<evidence type="ECO:0000256" key="2">
    <source>
        <dbReference type="ARBA" id="ARBA00023125"/>
    </source>
</evidence>
<comment type="caution">
    <text evidence="7">The sequence shown here is derived from an EMBL/GenBank/DDBJ whole genome shotgun (WGS) entry which is preliminary data.</text>
</comment>
<evidence type="ECO:0000256" key="3">
    <source>
        <dbReference type="ARBA" id="ARBA00023163"/>
    </source>
</evidence>
<keyword evidence="3" id="KW-0804">Transcription</keyword>
<evidence type="ECO:0000313" key="8">
    <source>
        <dbReference type="Proteomes" id="UP000191039"/>
    </source>
</evidence>
<keyword evidence="1" id="KW-0805">Transcription regulation</keyword>
<evidence type="ECO:0000256" key="4">
    <source>
        <dbReference type="PROSITE-ProRule" id="PRU00335"/>
    </source>
</evidence>
<dbReference type="InterPro" id="IPR009057">
    <property type="entry name" value="Homeodomain-like_sf"/>
</dbReference>
<dbReference type="Gene3D" id="1.10.357.10">
    <property type="entry name" value="Tetracycline Repressor, domain 2"/>
    <property type="match status" value="1"/>
</dbReference>
<dbReference type="GO" id="GO:0003700">
    <property type="term" value="F:DNA-binding transcription factor activity"/>
    <property type="evidence" value="ECO:0007669"/>
    <property type="project" value="TreeGrafter"/>
</dbReference>
<feature type="region of interest" description="Disordered" evidence="5">
    <location>
        <begin position="1"/>
        <end position="40"/>
    </location>
</feature>
<dbReference type="Proteomes" id="UP000191039">
    <property type="component" value="Unassembled WGS sequence"/>
</dbReference>
<evidence type="ECO:0000259" key="6">
    <source>
        <dbReference type="PROSITE" id="PS50977"/>
    </source>
</evidence>
<sequence length="233" mass="26043">MEKNYAPGGADAQQERQNRSDRLSPRSSASMARPNRQQERRNEILDAAIAVIERHDLASLKLTDVAAELGLTTNALRYYFKDMTDLLSELAMRSDVRFYDERLQIGNRTETPAARLALTIAAGLPSGPEDAEWRAIWRAVLAAGFELDQRRDVQAIYHRQVGLYTDLLTAGSDTGAFQLNSPARDIAMTLMAMEDYLGYRIVARDPGLDRATALHLMREYARLATGATLPDTR</sequence>
<dbReference type="InterPro" id="IPR001647">
    <property type="entry name" value="HTH_TetR"/>
</dbReference>
<dbReference type="PROSITE" id="PS50977">
    <property type="entry name" value="HTH_TETR_2"/>
    <property type="match status" value="1"/>
</dbReference>
<feature type="compositionally biased region" description="Basic and acidic residues" evidence="5">
    <location>
        <begin position="13"/>
        <end position="24"/>
    </location>
</feature>
<feature type="DNA-binding region" description="H-T-H motif" evidence="4">
    <location>
        <begin position="61"/>
        <end position="80"/>
    </location>
</feature>
<dbReference type="PANTHER" id="PTHR30055:SF234">
    <property type="entry name" value="HTH-TYPE TRANSCRIPTIONAL REGULATOR BETI"/>
    <property type="match status" value="1"/>
</dbReference>
<evidence type="ECO:0000256" key="1">
    <source>
        <dbReference type="ARBA" id="ARBA00023015"/>
    </source>
</evidence>
<proteinExistence type="predicted"/>
<dbReference type="Pfam" id="PF00440">
    <property type="entry name" value="TetR_N"/>
    <property type="match status" value="1"/>
</dbReference>
<evidence type="ECO:0000313" key="7">
    <source>
        <dbReference type="EMBL" id="OPE53573.1"/>
    </source>
</evidence>
<reference evidence="7 8" key="1">
    <citation type="submission" date="2016-09" db="EMBL/GenBank/DDBJ databases">
        <title>genome sequences of unsequenced Mycobacteria.</title>
        <authorList>
            <person name="Greninger A.L."/>
            <person name="Jerome K.R."/>
            <person name="Mcnair B."/>
            <person name="Wallis C."/>
            <person name="Fang F."/>
        </authorList>
    </citation>
    <scope>NUCLEOTIDE SEQUENCE [LARGE SCALE GENOMIC DNA]</scope>
    <source>
        <strain evidence="7 8">BM1</strain>
    </source>
</reference>
<dbReference type="STRING" id="1801.BRW64_07905"/>
<dbReference type="InterPro" id="IPR050109">
    <property type="entry name" value="HTH-type_TetR-like_transc_reg"/>
</dbReference>
<feature type="domain" description="HTH tetR-type" evidence="6">
    <location>
        <begin position="38"/>
        <end position="98"/>
    </location>
</feature>
<dbReference type="SUPFAM" id="SSF46689">
    <property type="entry name" value="Homeodomain-like"/>
    <property type="match status" value="1"/>
</dbReference>